<dbReference type="GO" id="GO:0006952">
    <property type="term" value="P:defense response"/>
    <property type="evidence" value="ECO:0007669"/>
    <property type="project" value="InterPro"/>
</dbReference>
<name>G7KKS1_MEDTR</name>
<organism evidence="1 3">
    <name type="scientific">Medicago truncatula</name>
    <name type="common">Barrel medic</name>
    <name type="synonym">Medicago tribuloides</name>
    <dbReference type="NCBI Taxonomy" id="3880"/>
    <lineage>
        <taxon>Eukaryota</taxon>
        <taxon>Viridiplantae</taxon>
        <taxon>Streptophyta</taxon>
        <taxon>Embryophyta</taxon>
        <taxon>Tracheophyta</taxon>
        <taxon>Spermatophyta</taxon>
        <taxon>Magnoliopsida</taxon>
        <taxon>eudicotyledons</taxon>
        <taxon>Gunneridae</taxon>
        <taxon>Pentapetalae</taxon>
        <taxon>rosids</taxon>
        <taxon>fabids</taxon>
        <taxon>Fabales</taxon>
        <taxon>Fabaceae</taxon>
        <taxon>Papilionoideae</taxon>
        <taxon>50 kb inversion clade</taxon>
        <taxon>NPAAA clade</taxon>
        <taxon>Hologalegina</taxon>
        <taxon>IRL clade</taxon>
        <taxon>Trifolieae</taxon>
        <taxon>Medicago</taxon>
    </lineage>
</organism>
<dbReference type="AlphaFoldDB" id="G7KKS1"/>
<sequence length="183" mass="21534">MAASSSSFNQGYVYHVFLSFRVEDTRENFYRTSLQSSSKKKKKTIAKAVYNTIYSQFRYASFLANVRENRKEWKKLNHIESLQLFSWNAFKRMEPKDTYLDISNRAVCYTEGLTLALTISGSDLCGRSIHQWESALDKYKRTPNRKVQDILGISFDGLEENEKEIFLYIAYIMFSTLQNWCFQ</sequence>
<protein>
    <submittedName>
        <fullName evidence="1">NB-ARC domain disease resistance protein</fullName>
    </submittedName>
</protein>
<dbReference type="HOGENOM" id="CLU_1477281_0_0_1"/>
<keyword evidence="3" id="KW-1185">Reference proteome</keyword>
<evidence type="ECO:0000313" key="3">
    <source>
        <dbReference type="Proteomes" id="UP000002051"/>
    </source>
</evidence>
<dbReference type="InterPro" id="IPR042197">
    <property type="entry name" value="Apaf_helical"/>
</dbReference>
<dbReference type="EMBL" id="CM001222">
    <property type="protein sequence ID" value="AES76417.1"/>
    <property type="molecule type" value="Genomic_DNA"/>
</dbReference>
<reference evidence="1 3" key="2">
    <citation type="journal article" date="2014" name="BMC Genomics">
        <title>An improved genome release (version Mt4.0) for the model legume Medicago truncatula.</title>
        <authorList>
            <person name="Tang H."/>
            <person name="Krishnakumar V."/>
            <person name="Bidwell S."/>
            <person name="Rosen B."/>
            <person name="Chan A."/>
            <person name="Zhou S."/>
            <person name="Gentzbittel L."/>
            <person name="Childs K.L."/>
            <person name="Yandell M."/>
            <person name="Gundlach H."/>
            <person name="Mayer K.F."/>
            <person name="Schwartz D.C."/>
            <person name="Town C.D."/>
        </authorList>
    </citation>
    <scope>GENOME REANNOTATION</scope>
    <source>
        <strain evidence="2 3">cv. Jemalong A17</strain>
    </source>
</reference>
<gene>
    <name evidence="1" type="ordered locus">MTR_6g078410</name>
</gene>
<dbReference type="PANTHER" id="PTHR11017:SF570">
    <property type="entry name" value="DISEASE RESISTANCE PROTEIN (TIR-NBS CLASS)-RELATED"/>
    <property type="match status" value="1"/>
</dbReference>
<accession>G7KKS1</accession>
<reference evidence="1 3" key="1">
    <citation type="journal article" date="2011" name="Nature">
        <title>The Medicago genome provides insight into the evolution of rhizobial symbioses.</title>
        <authorList>
            <person name="Young N.D."/>
            <person name="Debelle F."/>
            <person name="Oldroyd G.E."/>
            <person name="Geurts R."/>
            <person name="Cannon S.B."/>
            <person name="Udvardi M.K."/>
            <person name="Benedito V.A."/>
            <person name="Mayer K.F."/>
            <person name="Gouzy J."/>
            <person name="Schoof H."/>
            <person name="Van de Peer Y."/>
            <person name="Proost S."/>
            <person name="Cook D.R."/>
            <person name="Meyers B.C."/>
            <person name="Spannagl M."/>
            <person name="Cheung F."/>
            <person name="De Mita S."/>
            <person name="Krishnakumar V."/>
            <person name="Gundlach H."/>
            <person name="Zhou S."/>
            <person name="Mudge J."/>
            <person name="Bharti A.K."/>
            <person name="Murray J.D."/>
            <person name="Naoumkina M.A."/>
            <person name="Rosen B."/>
            <person name="Silverstein K.A."/>
            <person name="Tang H."/>
            <person name="Rombauts S."/>
            <person name="Zhao P.X."/>
            <person name="Zhou P."/>
            <person name="Barbe V."/>
            <person name="Bardou P."/>
            <person name="Bechner M."/>
            <person name="Bellec A."/>
            <person name="Berger A."/>
            <person name="Berges H."/>
            <person name="Bidwell S."/>
            <person name="Bisseling T."/>
            <person name="Choisne N."/>
            <person name="Couloux A."/>
            <person name="Denny R."/>
            <person name="Deshpande S."/>
            <person name="Dai X."/>
            <person name="Doyle J.J."/>
            <person name="Dudez A.M."/>
            <person name="Farmer A.D."/>
            <person name="Fouteau S."/>
            <person name="Franken C."/>
            <person name="Gibelin C."/>
            <person name="Gish J."/>
            <person name="Goldstein S."/>
            <person name="Gonzalez A.J."/>
            <person name="Green P.J."/>
            <person name="Hallab A."/>
            <person name="Hartog M."/>
            <person name="Hua A."/>
            <person name="Humphray S.J."/>
            <person name="Jeong D.H."/>
            <person name="Jing Y."/>
            <person name="Jocker A."/>
            <person name="Kenton S.M."/>
            <person name="Kim D.J."/>
            <person name="Klee K."/>
            <person name="Lai H."/>
            <person name="Lang C."/>
            <person name="Lin S."/>
            <person name="Macmil S.L."/>
            <person name="Magdelenat G."/>
            <person name="Matthews L."/>
            <person name="McCorrison J."/>
            <person name="Monaghan E.L."/>
            <person name="Mun J.H."/>
            <person name="Najar F.Z."/>
            <person name="Nicholson C."/>
            <person name="Noirot C."/>
            <person name="O'Bleness M."/>
            <person name="Paule C.R."/>
            <person name="Poulain J."/>
            <person name="Prion F."/>
            <person name="Qin B."/>
            <person name="Qu C."/>
            <person name="Retzel E.F."/>
            <person name="Riddle C."/>
            <person name="Sallet E."/>
            <person name="Samain S."/>
            <person name="Samson N."/>
            <person name="Sanders I."/>
            <person name="Saurat O."/>
            <person name="Scarpelli C."/>
            <person name="Schiex T."/>
            <person name="Segurens B."/>
            <person name="Severin A.J."/>
            <person name="Sherrier D.J."/>
            <person name="Shi R."/>
            <person name="Sims S."/>
            <person name="Singer S.R."/>
            <person name="Sinharoy S."/>
            <person name="Sterck L."/>
            <person name="Viollet A."/>
            <person name="Wang B.B."/>
            <person name="Wang K."/>
            <person name="Wang M."/>
            <person name="Wang X."/>
            <person name="Warfsmann J."/>
            <person name="Weissenbach J."/>
            <person name="White D.D."/>
            <person name="White J.D."/>
            <person name="Wiley G.B."/>
            <person name="Wincker P."/>
            <person name="Xing Y."/>
            <person name="Yang L."/>
            <person name="Yao Z."/>
            <person name="Ying F."/>
            <person name="Zhai J."/>
            <person name="Zhou L."/>
            <person name="Zuber A."/>
            <person name="Denarie J."/>
            <person name="Dixon R.A."/>
            <person name="May G.D."/>
            <person name="Schwartz D.C."/>
            <person name="Rogers J."/>
            <person name="Quetier F."/>
            <person name="Town C.D."/>
            <person name="Roe B.A."/>
        </authorList>
    </citation>
    <scope>NUCLEOTIDE SEQUENCE [LARGE SCALE GENOMIC DNA]</scope>
    <source>
        <strain evidence="1">A17</strain>
        <strain evidence="2 3">cv. Jemalong A17</strain>
    </source>
</reference>
<dbReference type="SUPFAM" id="SSF52540">
    <property type="entry name" value="P-loop containing nucleoside triphosphate hydrolases"/>
    <property type="match status" value="1"/>
</dbReference>
<dbReference type="InterPro" id="IPR027417">
    <property type="entry name" value="P-loop_NTPase"/>
</dbReference>
<dbReference type="Gene3D" id="1.10.8.430">
    <property type="entry name" value="Helical domain of apoptotic protease-activating factors"/>
    <property type="match status" value="1"/>
</dbReference>
<dbReference type="Proteomes" id="UP000002051">
    <property type="component" value="Chromosome 6"/>
</dbReference>
<evidence type="ECO:0000313" key="2">
    <source>
        <dbReference type="EnsemblPlants" id="AES76417"/>
    </source>
</evidence>
<proteinExistence type="predicted"/>
<dbReference type="PaxDb" id="3880-AES76417"/>
<dbReference type="InterPro" id="IPR044974">
    <property type="entry name" value="Disease_R_plants"/>
</dbReference>
<dbReference type="EnsemblPlants" id="AES76417">
    <property type="protein sequence ID" value="AES76417"/>
    <property type="gene ID" value="MTR_6g078410"/>
</dbReference>
<evidence type="ECO:0000313" key="1">
    <source>
        <dbReference type="EMBL" id="AES76417.1"/>
    </source>
</evidence>
<reference evidence="2" key="3">
    <citation type="submission" date="2015-04" db="UniProtKB">
        <authorList>
            <consortium name="EnsemblPlants"/>
        </authorList>
    </citation>
    <scope>IDENTIFICATION</scope>
    <source>
        <strain evidence="2">cv. Jemalong A17</strain>
    </source>
</reference>
<dbReference type="PANTHER" id="PTHR11017">
    <property type="entry name" value="LEUCINE-RICH REPEAT-CONTAINING PROTEIN"/>
    <property type="match status" value="1"/>
</dbReference>